<evidence type="ECO:0000313" key="3">
    <source>
        <dbReference type="EMBL" id="OAP35164.1"/>
    </source>
</evidence>
<dbReference type="GO" id="GO:0016887">
    <property type="term" value="F:ATP hydrolysis activity"/>
    <property type="evidence" value="ECO:0007669"/>
    <property type="project" value="InterPro"/>
</dbReference>
<dbReference type="GO" id="GO:0006302">
    <property type="term" value="P:double-strand break repair"/>
    <property type="evidence" value="ECO:0007669"/>
    <property type="project" value="InterPro"/>
</dbReference>
<keyword evidence="4" id="KW-1185">Reference proteome</keyword>
<dbReference type="PANTHER" id="PTHR32182:SF0">
    <property type="entry name" value="DNA REPLICATION AND REPAIR PROTEIN RECF"/>
    <property type="match status" value="1"/>
</dbReference>
<dbReference type="PANTHER" id="PTHR32182">
    <property type="entry name" value="DNA REPLICATION AND REPAIR PROTEIN RECF"/>
    <property type="match status" value="1"/>
</dbReference>
<evidence type="ECO:0000259" key="2">
    <source>
        <dbReference type="Pfam" id="PF13476"/>
    </source>
</evidence>
<evidence type="ECO:0000313" key="4">
    <source>
        <dbReference type="Proteomes" id="UP000094025"/>
    </source>
</evidence>
<comment type="caution">
    <text evidence="3">The sequence shown here is derived from an EMBL/GenBank/DDBJ whole genome shotgun (WGS) entry which is preliminary data.</text>
</comment>
<dbReference type="OrthoDB" id="6725102at2"/>
<reference evidence="3 4" key="1">
    <citation type="journal article" date="2016" name="Int. J. Syst. Evol. Microbiol.">
        <title>Ensifer glycinis sp. nov., an novel rhizobial species associated with Glycine spp.</title>
        <authorList>
            <person name="Yan H."/>
            <person name="Yan J."/>
            <person name="Sui X.H."/>
            <person name="Wang E.T."/>
            <person name="Chen W.X."/>
            <person name="Zhang X.X."/>
            <person name="Chen W.F."/>
        </authorList>
    </citation>
    <scope>NUCLEOTIDE SEQUENCE [LARGE SCALE GENOMIC DNA]</scope>
    <source>
        <strain evidence="3 4">CCBAU 23380</strain>
    </source>
</reference>
<dbReference type="EMBL" id="LPUX01000067">
    <property type="protein sequence ID" value="OAP35164.1"/>
    <property type="molecule type" value="Genomic_DNA"/>
</dbReference>
<dbReference type="GO" id="GO:0000731">
    <property type="term" value="P:DNA synthesis involved in DNA repair"/>
    <property type="evidence" value="ECO:0007669"/>
    <property type="project" value="TreeGrafter"/>
</dbReference>
<accession>A0A178XIX4</accession>
<sequence length="1289" mass="139498">MAVSLSEATNRLLSGEPLSWKSFGEIKAGQIQLSTPAARRLFHFLLSSDKAKVATGSEDLFEGLIAAWNNSSFDPASQQSSATPAEGRARWRLARVEAGGFGGLNLLDGPPFMLEANRENWCLEGQNGSGKTSIASAIIWALTGYRCRDQDGLVKDDGRRMPVFNDSGVQIGDWPPTVAFPPNALKLAGTAEAWVRLSFQDDDGNTAEAFRRLIAAPVGEPQFESGIDPALRTAPHLIETGLLMPARLARIGFGEKSHSIYEAVKLLTGLDQLADIGEGAAAFSHKAKRFLKYGSDKGIQGIETKLETALDRATEEARKAGFVLTIADDREKRTYAQELRDLADGAAALAATHSRALQAEVAAGIDTANPDHRARIRNAVSGARGVLQQNVKGIPLFEAWAALKAAHADSLFDALSPILTRARSQIGQAIAWDKRQAEDARLRLKALAAQYFAPAGHEHEDAECPLCKGKLSLPDQKALAAELDDLKAAADAAQRKLSDACAAIEKDVRDAIPAALVPHFASLADMQPRTAFESAMRERFVEEAPFSTVLTGMADFAANTAAGLSEKLPAFNHVNHAVSGDVPVAAQSLLVYLSRAERVSALVEWWAVERPSFVDAWSALKGIADENSLFPASSLEGRLASLEEALEKVSPLDDLAKALRDAAKHAEDWLMIQTGQRTREAIAEALEPLKDLRGLVTAETASSISALSGRMKSVLDRIQFRERLSFEDAALGKKSVQVLGSFDHGIRIDASTVANSSWLRAILWAFTLAMREQTIEALGKNPFPLMLLDDPQVTFDPRNKRKWAQELARIANADAATIEAAQLVLITHERQFFQLLVNIENLSGQQGLLARLNASSKVATVVNGHALAAAYAEAQKSSDDRLAYEYIADVRRYCEDLLKIMLRAEEPTVCDMTIGDLAKLLKERRDASVAPFSHVAFDKLYKTLSGGGGKQMKIINESHHVFDGTIGLAEAGDVKIFWETTLQSQIHTGFKVYAEYEAYAGEPRLFPWMDNVVSFPNGNAADLRKLKLVHTGIAAAARTDGRAGDGLIAMEDLAQTVDITLHNHDAYQLAAGTLDPVAGVGDVIITSNYAKINERNLVTAAFGDKLLARRYNETDAHPNIAVLTGQSVDPYVLAQPIIAPRERLSCRKIVGTLFAGRELPVPPVNANAEFIALSNFGIIAKLLEKARLFAVSGRSAEPIALDGQYLIARDALTTPEAFSRLDGRPVVAVDESGARYFKRMRQLGMIIVLESLNPDGISPSVLLSPSGGDGLPRLTQILEVVGVLFEQPA</sequence>
<feature type="coiled-coil region" evidence="1">
    <location>
        <begin position="476"/>
        <end position="503"/>
    </location>
</feature>
<evidence type="ECO:0000256" key="1">
    <source>
        <dbReference type="SAM" id="Coils"/>
    </source>
</evidence>
<dbReference type="InterPro" id="IPR027417">
    <property type="entry name" value="P-loop_NTPase"/>
</dbReference>
<dbReference type="InterPro" id="IPR038729">
    <property type="entry name" value="Rad50/SbcC_AAA"/>
</dbReference>
<gene>
    <name evidence="3" type="ORF">AU381_25775</name>
</gene>
<name>A0A178XIX4_9HYPH</name>
<dbReference type="Proteomes" id="UP000094025">
    <property type="component" value="Unassembled WGS sequence"/>
</dbReference>
<protein>
    <recommendedName>
        <fullName evidence="2">Rad50/SbcC-type AAA domain-containing protein</fullName>
    </recommendedName>
</protein>
<organism evidence="3 4">
    <name type="scientific">Sinorhizobium glycinis</name>
    <dbReference type="NCBI Taxonomy" id="1472378"/>
    <lineage>
        <taxon>Bacteria</taxon>
        <taxon>Pseudomonadati</taxon>
        <taxon>Pseudomonadota</taxon>
        <taxon>Alphaproteobacteria</taxon>
        <taxon>Hyphomicrobiales</taxon>
        <taxon>Rhizobiaceae</taxon>
        <taxon>Sinorhizobium/Ensifer group</taxon>
        <taxon>Sinorhizobium</taxon>
    </lineage>
</organism>
<feature type="domain" description="Rad50/SbcC-type AAA" evidence="2">
    <location>
        <begin position="122"/>
        <end position="205"/>
    </location>
</feature>
<dbReference type="Gene3D" id="3.40.50.300">
    <property type="entry name" value="P-loop containing nucleotide triphosphate hydrolases"/>
    <property type="match status" value="2"/>
</dbReference>
<keyword evidence="1" id="KW-0175">Coiled coil</keyword>
<dbReference type="STRING" id="1472378.AU381_25775"/>
<dbReference type="SUPFAM" id="SSF52540">
    <property type="entry name" value="P-loop containing nucleoside triphosphate hydrolases"/>
    <property type="match status" value="1"/>
</dbReference>
<proteinExistence type="predicted"/>
<dbReference type="RefSeq" id="WP_064244403.1">
    <property type="nucleotide sequence ID" value="NZ_LPUX01000067.1"/>
</dbReference>
<dbReference type="Pfam" id="PF13476">
    <property type="entry name" value="AAA_23"/>
    <property type="match status" value="1"/>
</dbReference>